<dbReference type="EMBL" id="KN847336">
    <property type="protein sequence ID" value="KIW42326.1"/>
    <property type="molecule type" value="Genomic_DNA"/>
</dbReference>
<protein>
    <recommendedName>
        <fullName evidence="4">CENP-V/GFA domain-containing protein</fullName>
    </recommendedName>
</protein>
<reference evidence="5 6" key="1">
    <citation type="submission" date="2015-01" db="EMBL/GenBank/DDBJ databases">
        <title>The Genome Sequence of Exophiala oligosperma CBS72588.</title>
        <authorList>
            <consortium name="The Broad Institute Genomics Platform"/>
            <person name="Cuomo C."/>
            <person name="de Hoog S."/>
            <person name="Gorbushina A."/>
            <person name="Stielow B."/>
            <person name="Teixiera M."/>
            <person name="Abouelleil A."/>
            <person name="Chapman S.B."/>
            <person name="Priest M."/>
            <person name="Young S.K."/>
            <person name="Wortman J."/>
            <person name="Nusbaum C."/>
            <person name="Birren B."/>
        </authorList>
    </citation>
    <scope>NUCLEOTIDE SEQUENCE [LARGE SCALE GENOMIC DNA]</scope>
    <source>
        <strain evidence="5 6">CBS 72588</strain>
    </source>
</reference>
<evidence type="ECO:0000256" key="3">
    <source>
        <dbReference type="ARBA" id="ARBA00022833"/>
    </source>
</evidence>
<dbReference type="AlphaFoldDB" id="A0A0D2AQT0"/>
<dbReference type="Proteomes" id="UP000053342">
    <property type="component" value="Unassembled WGS sequence"/>
</dbReference>
<evidence type="ECO:0000259" key="4">
    <source>
        <dbReference type="PROSITE" id="PS51891"/>
    </source>
</evidence>
<dbReference type="STRING" id="215243.A0A0D2AQT0"/>
<dbReference type="InterPro" id="IPR006913">
    <property type="entry name" value="CENP-V/GFA"/>
</dbReference>
<evidence type="ECO:0000256" key="1">
    <source>
        <dbReference type="ARBA" id="ARBA00005495"/>
    </source>
</evidence>
<keyword evidence="3" id="KW-0862">Zinc</keyword>
<evidence type="ECO:0000313" key="5">
    <source>
        <dbReference type="EMBL" id="KIW42326.1"/>
    </source>
</evidence>
<evidence type="ECO:0000313" key="6">
    <source>
        <dbReference type="Proteomes" id="UP000053342"/>
    </source>
</evidence>
<comment type="similarity">
    <text evidence="1">Belongs to the Gfa family.</text>
</comment>
<dbReference type="PROSITE" id="PS51891">
    <property type="entry name" value="CENP_V_GFA"/>
    <property type="match status" value="1"/>
</dbReference>
<accession>A0A0D2AQT0</accession>
<gene>
    <name evidence="5" type="ORF">PV06_05888</name>
</gene>
<organism evidence="5 6">
    <name type="scientific">Exophiala oligosperma</name>
    <dbReference type="NCBI Taxonomy" id="215243"/>
    <lineage>
        <taxon>Eukaryota</taxon>
        <taxon>Fungi</taxon>
        <taxon>Dikarya</taxon>
        <taxon>Ascomycota</taxon>
        <taxon>Pezizomycotina</taxon>
        <taxon>Eurotiomycetes</taxon>
        <taxon>Chaetothyriomycetidae</taxon>
        <taxon>Chaetothyriales</taxon>
        <taxon>Herpotrichiellaceae</taxon>
        <taxon>Exophiala</taxon>
    </lineage>
</organism>
<name>A0A0D2AQT0_9EURO</name>
<evidence type="ECO:0000256" key="2">
    <source>
        <dbReference type="ARBA" id="ARBA00022723"/>
    </source>
</evidence>
<keyword evidence="2" id="KW-0479">Metal-binding</keyword>
<sequence>MSTPKQTFTGSCHCGFIKYTIALPATTDKSDGDDDKNNDDLVVSRCNCTICFKQGFTSLRFDEKDFRLVSPKSEAELKDYRLPSGRDVHKYFCGTCGIHVFSRGRIEAGGQVHEFSTLNALTLDQPQEGLDLGKFKIQYWDGRNDNWAGGLKDSPWPGQIV</sequence>
<dbReference type="RefSeq" id="XP_016262542.1">
    <property type="nucleotide sequence ID" value="XM_016406938.1"/>
</dbReference>
<dbReference type="InterPro" id="IPR011057">
    <property type="entry name" value="Mss4-like_sf"/>
</dbReference>
<dbReference type="PANTHER" id="PTHR28620">
    <property type="entry name" value="CENTROMERE PROTEIN V"/>
    <property type="match status" value="1"/>
</dbReference>
<dbReference type="SUPFAM" id="SSF51316">
    <property type="entry name" value="Mss4-like"/>
    <property type="match status" value="1"/>
</dbReference>
<feature type="domain" description="CENP-V/GFA" evidence="4">
    <location>
        <begin position="8"/>
        <end position="141"/>
    </location>
</feature>
<proteinExistence type="inferred from homology"/>
<dbReference type="VEuPathDB" id="FungiDB:PV06_05888"/>
<dbReference type="GO" id="GO:0016846">
    <property type="term" value="F:carbon-sulfur lyase activity"/>
    <property type="evidence" value="ECO:0007669"/>
    <property type="project" value="InterPro"/>
</dbReference>
<dbReference type="GeneID" id="27357962"/>
<dbReference type="InterPro" id="IPR052355">
    <property type="entry name" value="CENP-V-like"/>
</dbReference>
<keyword evidence="6" id="KW-1185">Reference proteome</keyword>
<dbReference type="PANTHER" id="PTHR28620:SF1">
    <property type="entry name" value="CENP-V_GFA DOMAIN-CONTAINING PROTEIN"/>
    <property type="match status" value="1"/>
</dbReference>
<dbReference type="Gene3D" id="2.170.150.70">
    <property type="match status" value="1"/>
</dbReference>
<dbReference type="HOGENOM" id="CLU_055491_7_2_1"/>
<dbReference type="OrthoDB" id="2993351at2759"/>
<dbReference type="Pfam" id="PF04828">
    <property type="entry name" value="GFA"/>
    <property type="match status" value="1"/>
</dbReference>
<dbReference type="GO" id="GO:0046872">
    <property type="term" value="F:metal ion binding"/>
    <property type="evidence" value="ECO:0007669"/>
    <property type="project" value="UniProtKB-KW"/>
</dbReference>